<evidence type="ECO:0000313" key="3">
    <source>
        <dbReference type="EMBL" id="AFU68383.1"/>
    </source>
</evidence>
<dbReference type="Gene3D" id="3.40.50.2300">
    <property type="match status" value="1"/>
</dbReference>
<dbReference type="PANTHER" id="PTHR44520:SF2">
    <property type="entry name" value="RESPONSE REGULATOR RCP1"/>
    <property type="match status" value="1"/>
</dbReference>
<evidence type="ECO:0000259" key="2">
    <source>
        <dbReference type="PROSITE" id="PS50110"/>
    </source>
</evidence>
<dbReference type="OrthoDB" id="673128at2"/>
<name>K4IEV4_PSYTT</name>
<dbReference type="PROSITE" id="PS50110">
    <property type="entry name" value="RESPONSE_REGULATORY"/>
    <property type="match status" value="1"/>
</dbReference>
<feature type="modified residue" description="4-aspartylphosphate" evidence="1">
    <location>
        <position position="56"/>
    </location>
</feature>
<dbReference type="CDD" id="cd17546">
    <property type="entry name" value="REC_hyHK_CKI1_RcsC-like"/>
    <property type="match status" value="1"/>
</dbReference>
<feature type="domain" description="Response regulatory" evidence="2">
    <location>
        <begin position="5"/>
        <end position="124"/>
    </location>
</feature>
<keyword evidence="1" id="KW-0597">Phosphoprotein</keyword>
<dbReference type="EMBL" id="CP003879">
    <property type="protein sequence ID" value="AFU68383.1"/>
    <property type="molecule type" value="Genomic_DNA"/>
</dbReference>
<organism evidence="3 4">
    <name type="scientific">Psychroflexus torquis (strain ATCC 700755 / CIP 106069 / ACAM 623)</name>
    <dbReference type="NCBI Taxonomy" id="313595"/>
    <lineage>
        <taxon>Bacteria</taxon>
        <taxon>Pseudomonadati</taxon>
        <taxon>Bacteroidota</taxon>
        <taxon>Flavobacteriia</taxon>
        <taxon>Flavobacteriales</taxon>
        <taxon>Flavobacteriaceae</taxon>
        <taxon>Psychroflexus</taxon>
    </lineage>
</organism>
<dbReference type="GO" id="GO:0000160">
    <property type="term" value="P:phosphorelay signal transduction system"/>
    <property type="evidence" value="ECO:0007669"/>
    <property type="project" value="InterPro"/>
</dbReference>
<dbReference type="HOGENOM" id="CLU_000445_69_17_10"/>
<dbReference type="SMART" id="SM00448">
    <property type="entry name" value="REC"/>
    <property type="match status" value="1"/>
</dbReference>
<proteinExistence type="predicted"/>
<dbReference type="AlphaFoldDB" id="K4IEV4"/>
<evidence type="ECO:0000313" key="4">
    <source>
        <dbReference type="Proteomes" id="UP000008514"/>
    </source>
</evidence>
<keyword evidence="4" id="KW-1185">Reference proteome</keyword>
<evidence type="ECO:0000256" key="1">
    <source>
        <dbReference type="PROSITE-ProRule" id="PRU00169"/>
    </source>
</evidence>
<dbReference type="InterPro" id="IPR011006">
    <property type="entry name" value="CheY-like_superfamily"/>
</dbReference>
<dbReference type="PANTHER" id="PTHR44520">
    <property type="entry name" value="RESPONSE REGULATOR RCP1-RELATED"/>
    <property type="match status" value="1"/>
</dbReference>
<dbReference type="Proteomes" id="UP000008514">
    <property type="component" value="Chromosome"/>
</dbReference>
<sequence>MTETNILLVDDNDIGNFLSKKVLTRMGFNNITTVTDGKQALDRLKKEDCPDLVFLDLNMPVMDGFSFLTRAEKEILCMHMKVVILTSSIRQKDKNQASKFSSVVDYIEKPLNQDKVRQVLEKIKRINTDNKELR</sequence>
<dbReference type="Pfam" id="PF00072">
    <property type="entry name" value="Response_reg"/>
    <property type="match status" value="1"/>
</dbReference>
<reference evidence="3" key="2">
    <citation type="submission" date="2012-09" db="EMBL/GenBank/DDBJ databases">
        <title>The complete sequence of Psychroflexus torquis an extreme psychrophile from sea-ice that is stimulated by light.</title>
        <authorList>
            <person name="Feng S."/>
            <person name="Powell S.M."/>
            <person name="Bowman J.P."/>
        </authorList>
    </citation>
    <scope>NUCLEOTIDE SEQUENCE [LARGE SCALE GENOMIC DNA]</scope>
    <source>
        <strain evidence="3">ATCC 700755</strain>
    </source>
</reference>
<dbReference type="KEGG" id="ptq:P700755_001489"/>
<dbReference type="RefSeq" id="WP_015023983.1">
    <property type="nucleotide sequence ID" value="NC_018721.1"/>
</dbReference>
<accession>K4IEV4</accession>
<dbReference type="InterPro" id="IPR001789">
    <property type="entry name" value="Sig_transdc_resp-reg_receiver"/>
</dbReference>
<dbReference type="InterPro" id="IPR052893">
    <property type="entry name" value="TCS_response_regulator"/>
</dbReference>
<protein>
    <submittedName>
        <fullName evidence="3">Two-component system response regulator</fullName>
    </submittedName>
</protein>
<dbReference type="eggNOG" id="COG0784">
    <property type="taxonomic scope" value="Bacteria"/>
</dbReference>
<dbReference type="STRING" id="313595.P700755_001489"/>
<reference evidence="3" key="1">
    <citation type="submission" date="2006-03" db="EMBL/GenBank/DDBJ databases">
        <authorList>
            <person name="Bowman J."/>
            <person name="Ferriera S."/>
            <person name="Johnson J."/>
            <person name="Kravitz S."/>
            <person name="Halpern A."/>
            <person name="Remington K."/>
            <person name="Beeson K."/>
            <person name="Tran B."/>
            <person name="Rogers Y.-H."/>
            <person name="Friedman R."/>
            <person name="Venter J.C."/>
        </authorList>
    </citation>
    <scope>NUCLEOTIDE SEQUENCE [LARGE SCALE GENOMIC DNA]</scope>
    <source>
        <strain evidence="3">ATCC 700755</strain>
    </source>
</reference>
<gene>
    <name evidence="3" type="ordered locus">P700755_001489</name>
</gene>
<dbReference type="SUPFAM" id="SSF52172">
    <property type="entry name" value="CheY-like"/>
    <property type="match status" value="1"/>
</dbReference>